<dbReference type="AlphaFoldDB" id="A0A4Y2NY09"/>
<keyword evidence="2" id="KW-1185">Reference proteome</keyword>
<name>A0A4Y2NY09_ARAVE</name>
<evidence type="ECO:0000313" key="2">
    <source>
        <dbReference type="Proteomes" id="UP000499080"/>
    </source>
</evidence>
<organism evidence="1 2">
    <name type="scientific">Araneus ventricosus</name>
    <name type="common">Orbweaver spider</name>
    <name type="synonym">Epeira ventricosa</name>
    <dbReference type="NCBI Taxonomy" id="182803"/>
    <lineage>
        <taxon>Eukaryota</taxon>
        <taxon>Metazoa</taxon>
        <taxon>Ecdysozoa</taxon>
        <taxon>Arthropoda</taxon>
        <taxon>Chelicerata</taxon>
        <taxon>Arachnida</taxon>
        <taxon>Araneae</taxon>
        <taxon>Araneomorphae</taxon>
        <taxon>Entelegynae</taxon>
        <taxon>Araneoidea</taxon>
        <taxon>Araneidae</taxon>
        <taxon>Araneus</taxon>
    </lineage>
</organism>
<accession>A0A4Y2NY09</accession>
<comment type="caution">
    <text evidence="1">The sequence shown here is derived from an EMBL/GenBank/DDBJ whole genome shotgun (WGS) entry which is preliminary data.</text>
</comment>
<protein>
    <submittedName>
        <fullName evidence="1">Uncharacterized protein</fullName>
    </submittedName>
</protein>
<dbReference type="EMBL" id="BGPR01010041">
    <property type="protein sequence ID" value="GBN43924.1"/>
    <property type="molecule type" value="Genomic_DNA"/>
</dbReference>
<reference evidence="1 2" key="1">
    <citation type="journal article" date="2019" name="Sci. Rep.">
        <title>Orb-weaving spider Araneus ventricosus genome elucidates the spidroin gene catalogue.</title>
        <authorList>
            <person name="Kono N."/>
            <person name="Nakamura H."/>
            <person name="Ohtoshi R."/>
            <person name="Moran D.A.P."/>
            <person name="Shinohara A."/>
            <person name="Yoshida Y."/>
            <person name="Fujiwara M."/>
            <person name="Mori M."/>
            <person name="Tomita M."/>
            <person name="Arakawa K."/>
        </authorList>
    </citation>
    <scope>NUCLEOTIDE SEQUENCE [LARGE SCALE GENOMIC DNA]</scope>
</reference>
<dbReference type="Proteomes" id="UP000499080">
    <property type="component" value="Unassembled WGS sequence"/>
</dbReference>
<gene>
    <name evidence="1" type="ORF">AVEN_3617_1</name>
</gene>
<proteinExistence type="predicted"/>
<sequence>MLLPRRGGTGSSRIRSCHISKQVLASPDCRILVVRLLKPASDKSLPPMTGRTPEKRGLLHEAFVMEASTQVPQCLTICHGGWSFYVNPDATAGRGDDLRAYRCYLWKSARVLFNRQRL</sequence>
<evidence type="ECO:0000313" key="1">
    <source>
        <dbReference type="EMBL" id="GBN43924.1"/>
    </source>
</evidence>